<keyword evidence="3" id="KW-1185">Reference proteome</keyword>
<name>A0ABP3VRD7_9BURK</name>
<gene>
    <name evidence="2" type="ORF">GCM10009107_48570</name>
</gene>
<dbReference type="EMBL" id="BAAAEW010000036">
    <property type="protein sequence ID" value="GAA0763350.1"/>
    <property type="molecule type" value="Genomic_DNA"/>
</dbReference>
<protein>
    <recommendedName>
        <fullName evidence="4">Cellulose biosynthesis protein BcsS</fullName>
    </recommendedName>
</protein>
<sequence length="244" mass="25985">MFLRMPSLAWPALIAGAGALACTTATAQSGSAGLETSWRVGASSRWLVRGIPLSRDGTAVSFAGADLYAQGWSLGALYGRLETQAHESAGAVGLRAAKEWTLDGRWAVTAQLRHNSYPGAPSLQRWCYNEAGLSLADADRWVLSWSAETRRGPGCNQHQGPAVVSRSLELNASWPLASGWHLGGGAGWRLYGGGDGYLFGQAGAGWQQDHLALQLDRVMVDPAARPLYGVSTNNSWVASLVWSF</sequence>
<reference evidence="3" key="1">
    <citation type="journal article" date="2019" name="Int. J. Syst. Evol. Microbiol.">
        <title>The Global Catalogue of Microorganisms (GCM) 10K type strain sequencing project: providing services to taxonomists for standard genome sequencing and annotation.</title>
        <authorList>
            <consortium name="The Broad Institute Genomics Platform"/>
            <consortium name="The Broad Institute Genome Sequencing Center for Infectious Disease"/>
            <person name="Wu L."/>
            <person name="Ma J."/>
        </authorList>
    </citation>
    <scope>NUCLEOTIDE SEQUENCE [LARGE SCALE GENOMIC DNA]</scope>
    <source>
        <strain evidence="3">JCM 15503</strain>
    </source>
</reference>
<proteinExistence type="predicted"/>
<evidence type="ECO:0008006" key="4">
    <source>
        <dbReference type="Google" id="ProtNLM"/>
    </source>
</evidence>
<dbReference type="Proteomes" id="UP001500279">
    <property type="component" value="Unassembled WGS sequence"/>
</dbReference>
<comment type="caution">
    <text evidence="2">The sequence shown here is derived from an EMBL/GenBank/DDBJ whole genome shotgun (WGS) entry which is preliminary data.</text>
</comment>
<organism evidence="2 3">
    <name type="scientific">Ideonella azotifigens</name>
    <dbReference type="NCBI Taxonomy" id="513160"/>
    <lineage>
        <taxon>Bacteria</taxon>
        <taxon>Pseudomonadati</taxon>
        <taxon>Pseudomonadota</taxon>
        <taxon>Betaproteobacteria</taxon>
        <taxon>Burkholderiales</taxon>
        <taxon>Sphaerotilaceae</taxon>
        <taxon>Ideonella</taxon>
    </lineage>
</organism>
<feature type="signal peptide" evidence="1">
    <location>
        <begin position="1"/>
        <end position="27"/>
    </location>
</feature>
<evidence type="ECO:0000313" key="3">
    <source>
        <dbReference type="Proteomes" id="UP001500279"/>
    </source>
</evidence>
<feature type="chain" id="PRO_5045510077" description="Cellulose biosynthesis protein BcsS" evidence="1">
    <location>
        <begin position="28"/>
        <end position="244"/>
    </location>
</feature>
<accession>A0ABP3VRD7</accession>
<dbReference type="PROSITE" id="PS51257">
    <property type="entry name" value="PROKAR_LIPOPROTEIN"/>
    <property type="match status" value="1"/>
</dbReference>
<evidence type="ECO:0000256" key="1">
    <source>
        <dbReference type="SAM" id="SignalP"/>
    </source>
</evidence>
<keyword evidence="1" id="KW-0732">Signal</keyword>
<evidence type="ECO:0000313" key="2">
    <source>
        <dbReference type="EMBL" id="GAA0763350.1"/>
    </source>
</evidence>